<accession>A0ABT9AHJ1</accession>
<comment type="caution">
    <text evidence="4">The sequence shown here is derived from an EMBL/GenBank/DDBJ whole genome shotgun (WGS) entry which is preliminary data.</text>
</comment>
<feature type="compositionally biased region" description="Low complexity" evidence="1">
    <location>
        <begin position="52"/>
        <end position="71"/>
    </location>
</feature>
<protein>
    <submittedName>
        <fullName evidence="4">Porin family protein</fullName>
    </submittedName>
</protein>
<dbReference type="SUPFAM" id="SSF56925">
    <property type="entry name" value="OMPA-like"/>
    <property type="match status" value="1"/>
</dbReference>
<dbReference type="RefSeq" id="WP_305013505.1">
    <property type="nucleotide sequence ID" value="NZ_JAUQSX010000013.1"/>
</dbReference>
<keyword evidence="5" id="KW-1185">Reference proteome</keyword>
<evidence type="ECO:0000313" key="5">
    <source>
        <dbReference type="Proteomes" id="UP001167796"/>
    </source>
</evidence>
<dbReference type="InterPro" id="IPR011250">
    <property type="entry name" value="OMP/PagP_B-barrel"/>
</dbReference>
<gene>
    <name evidence="4" type="ORF">Q5H92_20905</name>
</gene>
<name>A0ABT9AHJ1_9BACT</name>
<reference evidence="4" key="1">
    <citation type="submission" date="2023-07" db="EMBL/GenBank/DDBJ databases">
        <authorList>
            <person name="Kim M.K."/>
        </authorList>
    </citation>
    <scope>NUCLEOTIDE SEQUENCE</scope>
    <source>
        <strain evidence="4">M29</strain>
    </source>
</reference>
<feature type="signal peptide" evidence="2">
    <location>
        <begin position="1"/>
        <end position="26"/>
    </location>
</feature>
<organism evidence="4 5">
    <name type="scientific">Hymenobacter mellowenesis</name>
    <dbReference type="NCBI Taxonomy" id="3063995"/>
    <lineage>
        <taxon>Bacteria</taxon>
        <taxon>Pseudomonadati</taxon>
        <taxon>Bacteroidota</taxon>
        <taxon>Cytophagia</taxon>
        <taxon>Cytophagales</taxon>
        <taxon>Hymenobacteraceae</taxon>
        <taxon>Hymenobacter</taxon>
    </lineage>
</organism>
<keyword evidence="2" id="KW-0732">Signal</keyword>
<evidence type="ECO:0000313" key="4">
    <source>
        <dbReference type="EMBL" id="MDO7848837.1"/>
    </source>
</evidence>
<dbReference type="Proteomes" id="UP001167796">
    <property type="component" value="Unassembled WGS sequence"/>
</dbReference>
<evidence type="ECO:0000259" key="3">
    <source>
        <dbReference type="Pfam" id="PF13568"/>
    </source>
</evidence>
<dbReference type="InterPro" id="IPR025665">
    <property type="entry name" value="Beta-barrel_OMP_2"/>
</dbReference>
<sequence>MKFSRLSGGLAAACLLISAFAGSASAQGARDAYGNPKAAPSPRPMGSTSRRAPSYSKPSYSNSNSSSSGANSSVRFGFRGGLNVADLQGDAVQSFTTLAGYAPDGAIGKSMRPGFYAGIYATLPLGPSFAIEPGITYSEKGAVLTGTLPFPALDFLNAKVTGTARLAYVDVPVLAKVFVTPGFYLYAGPQASFLVSGKARVDASVLGFSAYKQDFDVSNQLRKVDFAAVAGLGYQFDNGLGISAGYDYGLTSLDAGNRFQAYNRVAKVGLNYSF</sequence>
<feature type="chain" id="PRO_5046549185" evidence="2">
    <location>
        <begin position="27"/>
        <end position="274"/>
    </location>
</feature>
<feature type="domain" description="Outer membrane protein beta-barrel" evidence="3">
    <location>
        <begin position="69"/>
        <end position="253"/>
    </location>
</feature>
<evidence type="ECO:0000256" key="2">
    <source>
        <dbReference type="SAM" id="SignalP"/>
    </source>
</evidence>
<feature type="region of interest" description="Disordered" evidence="1">
    <location>
        <begin position="31"/>
        <end position="71"/>
    </location>
</feature>
<evidence type="ECO:0000256" key="1">
    <source>
        <dbReference type="SAM" id="MobiDB-lite"/>
    </source>
</evidence>
<dbReference type="EMBL" id="JAUQSX010000013">
    <property type="protein sequence ID" value="MDO7848837.1"/>
    <property type="molecule type" value="Genomic_DNA"/>
</dbReference>
<dbReference type="Pfam" id="PF13568">
    <property type="entry name" value="OMP_b-brl_2"/>
    <property type="match status" value="1"/>
</dbReference>
<proteinExistence type="predicted"/>